<feature type="domain" description="Ketoreductase" evidence="4">
    <location>
        <begin position="32"/>
        <end position="214"/>
    </location>
</feature>
<dbReference type="GO" id="GO:0016491">
    <property type="term" value="F:oxidoreductase activity"/>
    <property type="evidence" value="ECO:0007669"/>
    <property type="project" value="UniProtKB-KW"/>
</dbReference>
<sequence>MATFKLEFVPTYHYDTYDAISETNPDLSCEGKVVFITGGGRGIGREIAKAFAVAGAKGIFIVGRTGTELLSAVAEIKSLSTGTPVSVHHAEADITDREAVASAFKQAIATFGHMDILIQNAGYLDAHRSLLDSHLDDYWKTFEINVKGGLLVTQQFLKQSQTGDTIINVGSGAGHLPPILGYSAYSASKLAFAKMIESVQLENPHLRVFNINPGAIATEMQKKSGDIAAVDNIRLPASYCVWLAASQEADCLKADTELILRRPNFRKRNEPKNESTANETAPENEVKLDDTKTENGQPTEVSDVYSDQSSSVHNTDDLKALTASDEKGHSVEIRLRVSSAHLILSSPVFRAMLDGPFSEGIRSKDDVFEVKAFEWNAEALVIVLDIIHGHHRSLPQKVELDILIEIAMLCDYYQCEEIVETFAKQWITTFEEDKPYEEEATMNWMFVAWVFQREDLFNTKVAVTLQHSRVPVHTDLPLPSTILEKVEAQRLKLMNDVLNNLYGLHESLWVTNDDCKPECASMLLGSLMKQMRVAGLEIPKPKGLPSTIRSLVGLRRFVSGLETPVCYIANRYGQAIKHECSFKNKTKPWMDDMAKTYRDGFRFEDFRAVLNHKDV</sequence>
<dbReference type="Pfam" id="PF00106">
    <property type="entry name" value="adh_short"/>
    <property type="match status" value="1"/>
</dbReference>
<evidence type="ECO:0000313" key="6">
    <source>
        <dbReference type="Proteomes" id="UP000546213"/>
    </source>
</evidence>
<dbReference type="AlphaFoldDB" id="A0A8H5L2A0"/>
<comment type="caution">
    <text evidence="5">The sequence shown here is derived from an EMBL/GenBank/DDBJ whole genome shotgun (WGS) entry which is preliminary data.</text>
</comment>
<gene>
    <name evidence="5" type="ORF">FPCIR_9353</name>
</gene>
<reference evidence="5 6" key="1">
    <citation type="submission" date="2020-05" db="EMBL/GenBank/DDBJ databases">
        <title>Identification and distribution of gene clusters putatively required for synthesis of sphingolipid metabolism inhibitors in phylogenetically diverse species of the filamentous fungus Fusarium.</title>
        <authorList>
            <person name="Kim H.-S."/>
            <person name="Busman M."/>
            <person name="Brown D.W."/>
            <person name="Divon H."/>
            <person name="Uhlig S."/>
            <person name="Proctor R.H."/>
        </authorList>
    </citation>
    <scope>NUCLEOTIDE SEQUENCE [LARGE SCALE GENOMIC DNA]</scope>
    <source>
        <strain evidence="5 6">NRRL 36939</strain>
    </source>
</reference>
<dbReference type="GO" id="GO:0016020">
    <property type="term" value="C:membrane"/>
    <property type="evidence" value="ECO:0007669"/>
    <property type="project" value="TreeGrafter"/>
</dbReference>
<dbReference type="EMBL" id="JAAOAS010000261">
    <property type="protein sequence ID" value="KAF5582766.1"/>
    <property type="molecule type" value="Genomic_DNA"/>
</dbReference>
<evidence type="ECO:0000259" key="4">
    <source>
        <dbReference type="SMART" id="SM00822"/>
    </source>
</evidence>
<dbReference type="PANTHER" id="PTHR44196">
    <property type="entry name" value="DEHYDROGENASE/REDUCTASE SDR FAMILY MEMBER 7B"/>
    <property type="match status" value="1"/>
</dbReference>
<dbReference type="InterPro" id="IPR036291">
    <property type="entry name" value="NAD(P)-bd_dom_sf"/>
</dbReference>
<evidence type="ECO:0000256" key="1">
    <source>
        <dbReference type="ARBA" id="ARBA00006484"/>
    </source>
</evidence>
<comment type="similarity">
    <text evidence="1">Belongs to the short-chain dehydrogenases/reductases (SDR) family.</text>
</comment>
<evidence type="ECO:0000256" key="2">
    <source>
        <dbReference type="ARBA" id="ARBA00023002"/>
    </source>
</evidence>
<dbReference type="PANTHER" id="PTHR44196:SF1">
    <property type="entry name" value="DEHYDROGENASE_REDUCTASE SDR FAMILY MEMBER 7B"/>
    <property type="match status" value="1"/>
</dbReference>
<dbReference type="InterPro" id="IPR002347">
    <property type="entry name" value="SDR_fam"/>
</dbReference>
<dbReference type="InterPro" id="IPR011333">
    <property type="entry name" value="SKP1/BTB/POZ_sf"/>
</dbReference>
<dbReference type="PRINTS" id="PR00081">
    <property type="entry name" value="GDHRDH"/>
</dbReference>
<protein>
    <submittedName>
        <fullName evidence="5">Peroxisomal short-chain alcohol dehydrogenase</fullName>
    </submittedName>
</protein>
<dbReference type="Proteomes" id="UP000546213">
    <property type="component" value="Unassembled WGS sequence"/>
</dbReference>
<dbReference type="Gene3D" id="3.40.50.720">
    <property type="entry name" value="NAD(P)-binding Rossmann-like Domain"/>
    <property type="match status" value="1"/>
</dbReference>
<name>A0A8H5L2A0_9HYPO</name>
<feature type="compositionally biased region" description="Low complexity" evidence="3">
    <location>
        <begin position="301"/>
        <end position="312"/>
    </location>
</feature>
<feature type="region of interest" description="Disordered" evidence="3">
    <location>
        <begin position="265"/>
        <end position="313"/>
    </location>
</feature>
<dbReference type="CDD" id="cd05233">
    <property type="entry name" value="SDR_c"/>
    <property type="match status" value="1"/>
</dbReference>
<organism evidence="5 6">
    <name type="scientific">Fusarium pseudocircinatum</name>
    <dbReference type="NCBI Taxonomy" id="56676"/>
    <lineage>
        <taxon>Eukaryota</taxon>
        <taxon>Fungi</taxon>
        <taxon>Dikarya</taxon>
        <taxon>Ascomycota</taxon>
        <taxon>Pezizomycotina</taxon>
        <taxon>Sordariomycetes</taxon>
        <taxon>Hypocreomycetidae</taxon>
        <taxon>Hypocreales</taxon>
        <taxon>Nectriaceae</taxon>
        <taxon>Fusarium</taxon>
        <taxon>Fusarium fujikuroi species complex</taxon>
    </lineage>
</organism>
<dbReference type="SMART" id="SM00822">
    <property type="entry name" value="PKS_KR"/>
    <property type="match status" value="1"/>
</dbReference>
<accession>A0A8H5L2A0</accession>
<evidence type="ECO:0000256" key="3">
    <source>
        <dbReference type="SAM" id="MobiDB-lite"/>
    </source>
</evidence>
<dbReference type="Gene3D" id="3.30.710.10">
    <property type="entry name" value="Potassium Channel Kv1.1, Chain A"/>
    <property type="match status" value="1"/>
</dbReference>
<keyword evidence="6" id="KW-1185">Reference proteome</keyword>
<evidence type="ECO:0000313" key="5">
    <source>
        <dbReference type="EMBL" id="KAF5582766.1"/>
    </source>
</evidence>
<proteinExistence type="inferred from homology"/>
<dbReference type="InterPro" id="IPR057326">
    <property type="entry name" value="KR_dom"/>
</dbReference>
<dbReference type="SUPFAM" id="SSF54695">
    <property type="entry name" value="POZ domain"/>
    <property type="match status" value="1"/>
</dbReference>
<feature type="compositionally biased region" description="Basic and acidic residues" evidence="3">
    <location>
        <begin position="284"/>
        <end position="293"/>
    </location>
</feature>
<dbReference type="SUPFAM" id="SSF51735">
    <property type="entry name" value="NAD(P)-binding Rossmann-fold domains"/>
    <property type="match status" value="1"/>
</dbReference>
<dbReference type="OrthoDB" id="5326346at2759"/>
<keyword evidence="2" id="KW-0560">Oxidoreductase</keyword>